<dbReference type="EMBL" id="VXIV02001854">
    <property type="protein sequence ID" value="KAF6029124.1"/>
    <property type="molecule type" value="Genomic_DNA"/>
</dbReference>
<reference evidence="1" key="1">
    <citation type="submission" date="2020-06" db="EMBL/GenBank/DDBJ databases">
        <title>Draft genome of Bugula neritina, a colonial animal packing powerful symbionts and potential medicines.</title>
        <authorList>
            <person name="Rayko M."/>
        </authorList>
    </citation>
    <scope>NUCLEOTIDE SEQUENCE [LARGE SCALE GENOMIC DNA]</scope>
    <source>
        <strain evidence="1">Kwan_BN1</strain>
    </source>
</reference>
<name>A0A7J7JTY4_BUGNE</name>
<protein>
    <submittedName>
        <fullName evidence="1">Uncharacterized protein</fullName>
    </submittedName>
</protein>
<organism evidence="1 2">
    <name type="scientific">Bugula neritina</name>
    <name type="common">Brown bryozoan</name>
    <name type="synonym">Sertularia neritina</name>
    <dbReference type="NCBI Taxonomy" id="10212"/>
    <lineage>
        <taxon>Eukaryota</taxon>
        <taxon>Metazoa</taxon>
        <taxon>Spiralia</taxon>
        <taxon>Lophotrochozoa</taxon>
        <taxon>Bryozoa</taxon>
        <taxon>Gymnolaemata</taxon>
        <taxon>Cheilostomatida</taxon>
        <taxon>Flustrina</taxon>
        <taxon>Buguloidea</taxon>
        <taxon>Bugulidae</taxon>
        <taxon>Bugula</taxon>
    </lineage>
</organism>
<keyword evidence="2" id="KW-1185">Reference proteome</keyword>
<comment type="caution">
    <text evidence="1">The sequence shown here is derived from an EMBL/GenBank/DDBJ whole genome shotgun (WGS) entry which is preliminary data.</text>
</comment>
<evidence type="ECO:0000313" key="1">
    <source>
        <dbReference type="EMBL" id="KAF6029124.1"/>
    </source>
</evidence>
<sequence length="75" mass="8664">MLCMDNVYFFEDSTMEKAYPAITRVHYKKCILNLMVAIDNSGAIRMGMAARYWFNRFYSVMGLRADNTRSAGTFS</sequence>
<proteinExistence type="predicted"/>
<dbReference type="Proteomes" id="UP000593567">
    <property type="component" value="Unassembled WGS sequence"/>
</dbReference>
<dbReference type="AlphaFoldDB" id="A0A7J7JTY4"/>
<gene>
    <name evidence="1" type="ORF">EB796_012572</name>
</gene>
<accession>A0A7J7JTY4</accession>
<evidence type="ECO:0000313" key="2">
    <source>
        <dbReference type="Proteomes" id="UP000593567"/>
    </source>
</evidence>